<name>A0A5P3MSF0_NEIAN</name>
<organism evidence="2 3">
    <name type="scientific">Neisseria animalis</name>
    <dbReference type="NCBI Taxonomy" id="492"/>
    <lineage>
        <taxon>Bacteria</taxon>
        <taxon>Pseudomonadati</taxon>
        <taxon>Pseudomonadota</taxon>
        <taxon>Betaproteobacteria</taxon>
        <taxon>Neisseriales</taxon>
        <taxon>Neisseriaceae</taxon>
        <taxon>Neisseria</taxon>
    </lineage>
</organism>
<evidence type="ECO:0000313" key="3">
    <source>
        <dbReference type="Proteomes" id="UP000325536"/>
    </source>
</evidence>
<protein>
    <submittedName>
        <fullName evidence="2">Proline--tRNA ligase</fullName>
    </submittedName>
</protein>
<dbReference type="Pfam" id="PF04073">
    <property type="entry name" value="tRNA_edit"/>
    <property type="match status" value="1"/>
</dbReference>
<dbReference type="GO" id="GO:0016874">
    <property type="term" value="F:ligase activity"/>
    <property type="evidence" value="ECO:0007669"/>
    <property type="project" value="UniProtKB-KW"/>
</dbReference>
<evidence type="ECO:0000313" key="2">
    <source>
        <dbReference type="EMBL" id="QEY24025.1"/>
    </source>
</evidence>
<dbReference type="RefSeq" id="WP_123795208.1">
    <property type="nucleotide sequence ID" value="NZ_CP031699.1"/>
</dbReference>
<keyword evidence="2" id="KW-0436">Ligase</keyword>
<reference evidence="2 3" key="1">
    <citation type="submission" date="2018-08" db="EMBL/GenBank/DDBJ databases">
        <title>Neisseria animalis ATCC 49930 complete genome.</title>
        <authorList>
            <person name="Veseli I.A."/>
            <person name="Mascarenhas dos Santos A.C."/>
            <person name="Buttler R."/>
            <person name="Pombert J.-F."/>
        </authorList>
    </citation>
    <scope>NUCLEOTIDE SEQUENCE [LARGE SCALE GENOMIC DNA]</scope>
    <source>
        <strain evidence="2 3">ATCC 49930</strain>
    </source>
</reference>
<evidence type="ECO:0000259" key="1">
    <source>
        <dbReference type="Pfam" id="PF04073"/>
    </source>
</evidence>
<dbReference type="AlphaFoldDB" id="A0A5P3MSF0"/>
<dbReference type="EMBL" id="CP031699">
    <property type="protein sequence ID" value="QEY24025.1"/>
    <property type="molecule type" value="Genomic_DNA"/>
</dbReference>
<dbReference type="GO" id="GO:0002161">
    <property type="term" value="F:aminoacyl-tRNA deacylase activity"/>
    <property type="evidence" value="ECO:0007669"/>
    <property type="project" value="InterPro"/>
</dbReference>
<dbReference type="OrthoDB" id="9796920at2"/>
<accession>A0A5P3MSF0</accession>
<keyword evidence="3" id="KW-1185">Reference proteome</keyword>
<dbReference type="Gene3D" id="3.90.960.10">
    <property type="entry name" value="YbaK/aminoacyl-tRNA synthetase-associated domain"/>
    <property type="match status" value="1"/>
</dbReference>
<sequence>MKLDFRPLIDHPALVPASIYRLSEILADHHQIGVAEICPDFADGLLLSQEYGVPLEMELNCLVVEGVRGEEKRYAAIVLPYGKRANTGSMVKQQLDAKKVSFAPLDYVLETTGMEFGSITPLGLPDDWLVLVDSSIAEKDRVIVGGGFVRSKIMLPTALLLSLPNMVLLDGLAKD</sequence>
<dbReference type="InterPro" id="IPR007214">
    <property type="entry name" value="YbaK/aa-tRNA-synth-assoc-dom"/>
</dbReference>
<dbReference type="PANTHER" id="PTHR30411:SF1">
    <property type="entry name" value="CYTOPLASMIC PROTEIN"/>
    <property type="match status" value="1"/>
</dbReference>
<dbReference type="PANTHER" id="PTHR30411">
    <property type="entry name" value="CYTOPLASMIC PROTEIN"/>
    <property type="match status" value="1"/>
</dbReference>
<feature type="domain" description="YbaK/aminoacyl-tRNA synthetase-associated" evidence="1">
    <location>
        <begin position="48"/>
        <end position="158"/>
    </location>
</feature>
<dbReference type="SUPFAM" id="SSF55826">
    <property type="entry name" value="YbaK/ProRS associated domain"/>
    <property type="match status" value="1"/>
</dbReference>
<gene>
    <name evidence="2" type="ORF">D0T90_05555</name>
</gene>
<dbReference type="Proteomes" id="UP000325536">
    <property type="component" value="Chromosome"/>
</dbReference>
<proteinExistence type="predicted"/>
<dbReference type="InterPro" id="IPR036754">
    <property type="entry name" value="YbaK/aa-tRNA-synt-asso_dom_sf"/>
</dbReference>
<dbReference type="KEGG" id="naq:D0T90_05555"/>